<dbReference type="EMBL" id="JAENIG010000001">
    <property type="protein sequence ID" value="MBK1853903.1"/>
    <property type="molecule type" value="Genomic_DNA"/>
</dbReference>
<dbReference type="InterPro" id="IPR029044">
    <property type="entry name" value="Nucleotide-diphossugar_trans"/>
</dbReference>
<dbReference type="RefSeq" id="WP_309488507.1">
    <property type="nucleotide sequence ID" value="NZ_JAENIG010000001.1"/>
</dbReference>
<comment type="similarity">
    <text evidence="1">Belongs to the UDPGP type 1 family.</text>
</comment>
<organism evidence="6 7">
    <name type="scientific">Oceaniferula flava</name>
    <dbReference type="NCBI Taxonomy" id="2800421"/>
    <lineage>
        <taxon>Bacteria</taxon>
        <taxon>Pseudomonadati</taxon>
        <taxon>Verrucomicrobiota</taxon>
        <taxon>Verrucomicrobiia</taxon>
        <taxon>Verrucomicrobiales</taxon>
        <taxon>Verrucomicrobiaceae</taxon>
        <taxon>Oceaniferula</taxon>
    </lineage>
</organism>
<evidence type="ECO:0000256" key="2">
    <source>
        <dbReference type="ARBA" id="ARBA00022679"/>
    </source>
</evidence>
<evidence type="ECO:0000256" key="5">
    <source>
        <dbReference type="PIRSR" id="PIRSR000806-2"/>
    </source>
</evidence>
<feature type="binding site" evidence="5">
    <location>
        <position position="184"/>
    </location>
    <ligand>
        <name>UTP</name>
        <dbReference type="ChEBI" id="CHEBI:46398"/>
    </ligand>
</feature>
<evidence type="ECO:0000313" key="7">
    <source>
        <dbReference type="Proteomes" id="UP000634206"/>
    </source>
</evidence>
<sequence length="464" mass="50798">MSDFTLFREKMTAANVSEAAIRAFENNYQALLRKESGMIAEDDIKPAEGVPELDSVTKDGEAFDPALLAQTVVIKLNGGLGTSMGLQKAKSLLPVKGDTTFLDIIANQVLHLRETTGAKVRFLLMDSFSTSEDTMEHMEAYADQDLSGAENIELMQNQVPKIDAETLEPVEWPKNPSMEWCPPGHGDLYAALAGSGWLDKLLADGVKYAFVSNSDNLGAVLDAGLLRYFAESDQPFLMEATRRTGADKKGGHLAVRKADDQMLLREVAQTAEEDLGDFQNIDRHQFFNTNSLWIRLDILKELLDQANGVLPLPMIQNKKTVDPRDKTSTPVYQLEIAMGAAIESFPGSGAVCVPRSRFAPVKTTSDLFALRSDAYEQTPDGRIALLASRQGKPPVIDLSDEYKMVDSLEGLGMPSLIQAEKLTVSGPVRFADGVTIIGKVEFINDTGETKWVAGGTYKDEKVEL</sequence>
<proteinExistence type="inferred from homology"/>
<dbReference type="Gene3D" id="3.90.550.10">
    <property type="entry name" value="Spore Coat Polysaccharide Biosynthesis Protein SpsA, Chain A"/>
    <property type="match status" value="1"/>
</dbReference>
<evidence type="ECO:0000313" key="6">
    <source>
        <dbReference type="EMBL" id="MBK1853903.1"/>
    </source>
</evidence>
<dbReference type="GO" id="GO:0003983">
    <property type="term" value="F:UTP:glucose-1-phosphate uridylyltransferase activity"/>
    <property type="evidence" value="ECO:0007669"/>
    <property type="project" value="InterPro"/>
</dbReference>
<dbReference type="GO" id="GO:0006011">
    <property type="term" value="P:UDP-alpha-D-glucose metabolic process"/>
    <property type="evidence" value="ECO:0007669"/>
    <property type="project" value="InterPro"/>
</dbReference>
<dbReference type="Proteomes" id="UP000634206">
    <property type="component" value="Unassembled WGS sequence"/>
</dbReference>
<dbReference type="AlphaFoldDB" id="A0AAE2V8Q4"/>
<feature type="binding site" evidence="5">
    <location>
        <position position="215"/>
    </location>
    <ligand>
        <name>UTP</name>
        <dbReference type="ChEBI" id="CHEBI:46398"/>
    </ligand>
</feature>
<dbReference type="InterPro" id="IPR002618">
    <property type="entry name" value="UDPGP_fam"/>
</dbReference>
<evidence type="ECO:0000256" key="1">
    <source>
        <dbReference type="ARBA" id="ARBA00010401"/>
    </source>
</evidence>
<dbReference type="SUPFAM" id="SSF53448">
    <property type="entry name" value="Nucleotide-diphospho-sugar transferases"/>
    <property type="match status" value="1"/>
</dbReference>
<keyword evidence="3 6" id="KW-0548">Nucleotidyltransferase</keyword>
<evidence type="ECO:0000256" key="3">
    <source>
        <dbReference type="ARBA" id="ARBA00022695"/>
    </source>
</evidence>
<feature type="binding site" evidence="5">
    <location>
        <position position="362"/>
    </location>
    <ligand>
        <name>UTP</name>
        <dbReference type="ChEBI" id="CHEBI:46398"/>
    </ligand>
</feature>
<name>A0AAE2V8Q4_9BACT</name>
<dbReference type="PANTHER" id="PTHR43511">
    <property type="match status" value="1"/>
</dbReference>
<keyword evidence="7" id="KW-1185">Reference proteome</keyword>
<dbReference type="InterPro" id="IPR016267">
    <property type="entry name" value="UDPGP_trans"/>
</dbReference>
<reference evidence="6" key="1">
    <citation type="submission" date="2021-01" db="EMBL/GenBank/DDBJ databases">
        <title>Modified the classification status of verrucomicrobia.</title>
        <authorList>
            <person name="Feng X."/>
        </authorList>
    </citation>
    <scope>NUCLEOTIDE SEQUENCE</scope>
    <source>
        <strain evidence="6">5K15</strain>
    </source>
</reference>
<dbReference type="PIRSF" id="PIRSF000806">
    <property type="entry name" value="UDPGP"/>
    <property type="match status" value="1"/>
</dbReference>
<feature type="binding site" evidence="4">
    <location>
        <position position="185"/>
    </location>
    <ligand>
        <name>substrate</name>
    </ligand>
</feature>
<feature type="binding site" evidence="5">
    <location>
        <position position="156"/>
    </location>
    <ligand>
        <name>UTP</name>
        <dbReference type="ChEBI" id="CHEBI:46398"/>
    </ligand>
</feature>
<accession>A0AAE2V8Q4</accession>
<protein>
    <submittedName>
        <fullName evidence="6">UTP--glucose-1-phosphate uridylyltransferase</fullName>
    </submittedName>
</protein>
<evidence type="ECO:0000256" key="4">
    <source>
        <dbReference type="PIRSR" id="PIRSR000806-1"/>
    </source>
</evidence>
<dbReference type="Gene3D" id="2.160.10.10">
    <property type="entry name" value="Hexapeptide repeat proteins"/>
    <property type="match status" value="1"/>
</dbReference>
<comment type="caution">
    <text evidence="6">The sequence shown here is derived from an EMBL/GenBank/DDBJ whole genome shotgun (WGS) entry which is preliminary data.</text>
</comment>
<gene>
    <name evidence="6" type="ORF">JIN83_02945</name>
</gene>
<keyword evidence="2" id="KW-0808">Transferase</keyword>
<dbReference type="Pfam" id="PF01704">
    <property type="entry name" value="UDPGP"/>
    <property type="match status" value="1"/>
</dbReference>
<feature type="binding site" evidence="5">
    <location>
        <position position="90"/>
    </location>
    <ligand>
        <name>UTP</name>
        <dbReference type="ChEBI" id="CHEBI:46398"/>
    </ligand>
</feature>